<evidence type="ECO:0000313" key="1">
    <source>
        <dbReference type="EMBL" id="CAG14360.1"/>
    </source>
</evidence>
<name>Q4RB73_TETNG</name>
<sequence length="31" mass="3084">MMVEGMEGVGGGFLIPNSALEGSATLTQTGK</sequence>
<dbReference type="KEGG" id="tng:GSTEN00038833G001"/>
<proteinExistence type="predicted"/>
<organism evidence="1">
    <name type="scientific">Tetraodon nigroviridis</name>
    <name type="common">Spotted green pufferfish</name>
    <name type="synonym">Chelonodon nigroviridis</name>
    <dbReference type="NCBI Taxonomy" id="99883"/>
    <lineage>
        <taxon>Eukaryota</taxon>
        <taxon>Metazoa</taxon>
        <taxon>Chordata</taxon>
        <taxon>Craniata</taxon>
        <taxon>Vertebrata</taxon>
        <taxon>Euteleostomi</taxon>
        <taxon>Actinopterygii</taxon>
        <taxon>Neopterygii</taxon>
        <taxon>Teleostei</taxon>
        <taxon>Neoteleostei</taxon>
        <taxon>Acanthomorphata</taxon>
        <taxon>Eupercaria</taxon>
        <taxon>Tetraodontiformes</taxon>
        <taxon>Tetradontoidea</taxon>
        <taxon>Tetraodontidae</taxon>
        <taxon>Tetraodon</taxon>
    </lineage>
</organism>
<protein>
    <submittedName>
        <fullName evidence="1">(spotted green pufferfish) hypothetical protein</fullName>
    </submittedName>
</protein>
<reference evidence="1" key="2">
    <citation type="submission" date="2004-02" db="EMBL/GenBank/DDBJ databases">
        <authorList>
            <consortium name="Genoscope"/>
            <consortium name="Whitehead Institute Centre for Genome Research"/>
        </authorList>
    </citation>
    <scope>NUCLEOTIDE SEQUENCE</scope>
</reference>
<accession>Q4RB73</accession>
<dbReference type="AlphaFoldDB" id="Q4RB73"/>
<reference evidence="1" key="1">
    <citation type="journal article" date="2004" name="Nature">
        <title>Genome duplication in the teleost fish Tetraodon nigroviridis reveals the early vertebrate proto-karyotype.</title>
        <authorList>
            <person name="Jaillon O."/>
            <person name="Aury J.-M."/>
            <person name="Brunet F."/>
            <person name="Petit J.-L."/>
            <person name="Stange-Thomann N."/>
            <person name="Mauceli E."/>
            <person name="Bouneau L."/>
            <person name="Fischer C."/>
            <person name="Ozouf-Costaz C."/>
            <person name="Bernot A."/>
            <person name="Nicaud S."/>
            <person name="Jaffe D."/>
            <person name="Fisher S."/>
            <person name="Lutfalla G."/>
            <person name="Dossat C."/>
            <person name="Segurens B."/>
            <person name="Dasilva C."/>
            <person name="Salanoubat M."/>
            <person name="Levy M."/>
            <person name="Boudet N."/>
            <person name="Castellano S."/>
            <person name="Anthouard V."/>
            <person name="Jubin C."/>
            <person name="Castelli V."/>
            <person name="Katinka M."/>
            <person name="Vacherie B."/>
            <person name="Biemont C."/>
            <person name="Skalli Z."/>
            <person name="Cattolico L."/>
            <person name="Poulain J."/>
            <person name="De Berardinis V."/>
            <person name="Cruaud C."/>
            <person name="Duprat S."/>
            <person name="Brottier P."/>
            <person name="Coutanceau J.-P."/>
            <person name="Gouzy J."/>
            <person name="Parra G."/>
            <person name="Lardier G."/>
            <person name="Chapple C."/>
            <person name="McKernan K.J."/>
            <person name="McEwan P."/>
            <person name="Bosak S."/>
            <person name="Kellis M."/>
            <person name="Volff J.-N."/>
            <person name="Guigo R."/>
            <person name="Zody M.C."/>
            <person name="Mesirov J."/>
            <person name="Lindblad-Toh K."/>
            <person name="Birren B."/>
            <person name="Nusbaum C."/>
            <person name="Kahn D."/>
            <person name="Robinson-Rechavi M."/>
            <person name="Laudet V."/>
            <person name="Schachter V."/>
            <person name="Quetier F."/>
            <person name="Saurin W."/>
            <person name="Scarpelli C."/>
            <person name="Wincker P."/>
            <person name="Lander E.S."/>
            <person name="Weissenbach J."/>
            <person name="Roest Crollius H."/>
        </authorList>
    </citation>
    <scope>NUCLEOTIDE SEQUENCE [LARGE SCALE GENOMIC DNA]</scope>
</reference>
<dbReference type="EMBL" id="CAAE01022124">
    <property type="protein sequence ID" value="CAG14360.1"/>
    <property type="molecule type" value="Genomic_DNA"/>
</dbReference>
<gene>
    <name evidence="1" type="ORF">GSTENG00038833001</name>
</gene>
<comment type="caution">
    <text evidence="1">The sequence shown here is derived from an EMBL/GenBank/DDBJ whole genome shotgun (WGS) entry which is preliminary data.</text>
</comment>